<dbReference type="InterPro" id="IPR001387">
    <property type="entry name" value="Cro/C1-type_HTH"/>
</dbReference>
<sequence>MTEPDPTVRGQELGEALRGLRERAGLSLADAAKRIDASASKLSRLENGKRAAPIEDVAALLAVYGTTGRPRTQLLGLAREVGERGWWQRNRPSFAERQNTLVSLESRALTITNFEGMTVPGLLQTGEYTRSLMIECGHVPENEVEARMVTRLRRHSILRRQSPPGLVAIIDELALHRLIGGPDVLRRQLDHLVELATYPNIELRVVPNDGSAHAGINGAFTVLRRPEGTPVVFLENLTSSLFLEERHEIARYEYATRELLARALDAAQSVRRIAMLARRLDAGGRQQVDDVTALNWRKSSYSGSQENCVEAAHTSRGVLLRDSKNPEGGHLTVSPRTLRNLPNQQH</sequence>
<protein>
    <submittedName>
        <fullName evidence="3">Transcriptional regulator, contains XRE-family HTH domain</fullName>
    </submittedName>
</protein>
<dbReference type="Pfam" id="PF13560">
    <property type="entry name" value="HTH_31"/>
    <property type="match status" value="1"/>
</dbReference>
<dbReference type="EMBL" id="FOKG01000006">
    <property type="protein sequence ID" value="SFB20783.1"/>
    <property type="molecule type" value="Genomic_DNA"/>
</dbReference>
<dbReference type="GO" id="GO:0003677">
    <property type="term" value="F:DNA binding"/>
    <property type="evidence" value="ECO:0007669"/>
    <property type="project" value="InterPro"/>
</dbReference>
<accession>A0A1I0Z983</accession>
<dbReference type="Pfam" id="PF19054">
    <property type="entry name" value="DUF5753"/>
    <property type="match status" value="1"/>
</dbReference>
<evidence type="ECO:0000259" key="2">
    <source>
        <dbReference type="PROSITE" id="PS50943"/>
    </source>
</evidence>
<gene>
    <name evidence="3" type="ORF">SAMN05216266_106124</name>
</gene>
<dbReference type="STRING" id="490629.SAMN05216266_106124"/>
<dbReference type="AlphaFoldDB" id="A0A1I0Z983"/>
<dbReference type="Pfam" id="PF04149">
    <property type="entry name" value="DUF397"/>
    <property type="match status" value="1"/>
</dbReference>
<name>A0A1I0Z983_9PSEU</name>
<dbReference type="InterPro" id="IPR007278">
    <property type="entry name" value="DUF397"/>
</dbReference>
<dbReference type="SMART" id="SM00530">
    <property type="entry name" value="HTH_XRE"/>
    <property type="match status" value="1"/>
</dbReference>
<evidence type="ECO:0000313" key="4">
    <source>
        <dbReference type="Proteomes" id="UP000243799"/>
    </source>
</evidence>
<evidence type="ECO:0000256" key="1">
    <source>
        <dbReference type="SAM" id="MobiDB-lite"/>
    </source>
</evidence>
<dbReference type="RefSeq" id="WP_177242581.1">
    <property type="nucleotide sequence ID" value="NZ_FOKG01000006.1"/>
</dbReference>
<dbReference type="Gene3D" id="1.10.260.40">
    <property type="entry name" value="lambda repressor-like DNA-binding domains"/>
    <property type="match status" value="1"/>
</dbReference>
<dbReference type="SUPFAM" id="SSF47413">
    <property type="entry name" value="lambda repressor-like DNA-binding domains"/>
    <property type="match status" value="1"/>
</dbReference>
<reference evidence="4" key="1">
    <citation type="submission" date="2016-10" db="EMBL/GenBank/DDBJ databases">
        <authorList>
            <person name="Varghese N."/>
            <person name="Submissions S."/>
        </authorList>
    </citation>
    <scope>NUCLEOTIDE SEQUENCE [LARGE SCALE GENOMIC DNA]</scope>
    <source>
        <strain evidence="4">CGMCC 4.3568</strain>
    </source>
</reference>
<dbReference type="PROSITE" id="PS50943">
    <property type="entry name" value="HTH_CROC1"/>
    <property type="match status" value="1"/>
</dbReference>
<proteinExistence type="predicted"/>
<dbReference type="InterPro" id="IPR043917">
    <property type="entry name" value="DUF5753"/>
</dbReference>
<feature type="region of interest" description="Disordered" evidence="1">
    <location>
        <begin position="318"/>
        <end position="346"/>
    </location>
</feature>
<dbReference type="Proteomes" id="UP000243799">
    <property type="component" value="Unassembled WGS sequence"/>
</dbReference>
<evidence type="ECO:0000313" key="3">
    <source>
        <dbReference type="EMBL" id="SFB20783.1"/>
    </source>
</evidence>
<dbReference type="CDD" id="cd00093">
    <property type="entry name" value="HTH_XRE"/>
    <property type="match status" value="1"/>
</dbReference>
<feature type="compositionally biased region" description="Polar residues" evidence="1">
    <location>
        <begin position="334"/>
        <end position="346"/>
    </location>
</feature>
<organism evidence="3 4">
    <name type="scientific">Amycolatopsis marina</name>
    <dbReference type="NCBI Taxonomy" id="490629"/>
    <lineage>
        <taxon>Bacteria</taxon>
        <taxon>Bacillati</taxon>
        <taxon>Actinomycetota</taxon>
        <taxon>Actinomycetes</taxon>
        <taxon>Pseudonocardiales</taxon>
        <taxon>Pseudonocardiaceae</taxon>
        <taxon>Amycolatopsis</taxon>
    </lineage>
</organism>
<keyword evidence="4" id="KW-1185">Reference proteome</keyword>
<feature type="domain" description="HTH cro/C1-type" evidence="2">
    <location>
        <begin position="17"/>
        <end position="71"/>
    </location>
</feature>
<dbReference type="InterPro" id="IPR010982">
    <property type="entry name" value="Lambda_DNA-bd_dom_sf"/>
</dbReference>